<evidence type="ECO:0000313" key="2">
    <source>
        <dbReference type="Proteomes" id="UP000008372"/>
    </source>
</evidence>
<accession>A0ABQ0I166</accession>
<comment type="caution">
    <text evidence="1">The sequence shown here is derived from an EMBL/GenBank/DDBJ whole genome shotgun (WGS) entry which is preliminary data.</text>
</comment>
<sequence length="38" mass="4236">MALSDEAKYESQGKLLGQRADGKSIQKLEVRVDTSNRI</sequence>
<organism evidence="1 2">
    <name type="scientific">Paraglaciecola agarilytica NO2</name>
    <dbReference type="NCBI Taxonomy" id="1125747"/>
    <lineage>
        <taxon>Bacteria</taxon>
        <taxon>Pseudomonadati</taxon>
        <taxon>Pseudomonadota</taxon>
        <taxon>Gammaproteobacteria</taxon>
        <taxon>Alteromonadales</taxon>
        <taxon>Alteromonadaceae</taxon>
        <taxon>Paraglaciecola</taxon>
    </lineage>
</organism>
<dbReference type="EMBL" id="BAEK01000005">
    <property type="protein sequence ID" value="GAC03058.1"/>
    <property type="molecule type" value="Genomic_DNA"/>
</dbReference>
<proteinExistence type="predicted"/>
<keyword evidence="2" id="KW-1185">Reference proteome</keyword>
<name>A0ABQ0I166_9ALTE</name>
<reference evidence="1 2" key="1">
    <citation type="journal article" date="2014" name="Environ. Microbiol.">
        <title>Comparative genomics of the marine bacterial genus Glaciecola reveals the high degree of genomic diversity and genomic characteristic for cold adaptation.</title>
        <authorList>
            <person name="Qin Q.L."/>
            <person name="Xie B.B."/>
            <person name="Yu Y."/>
            <person name="Shu Y.L."/>
            <person name="Rong J.C."/>
            <person name="Zhang Y.J."/>
            <person name="Zhao D.L."/>
            <person name="Chen X.L."/>
            <person name="Zhang X.Y."/>
            <person name="Chen B."/>
            <person name="Zhou B.C."/>
            <person name="Zhang Y.Z."/>
        </authorList>
    </citation>
    <scope>NUCLEOTIDE SEQUENCE [LARGE SCALE GENOMIC DNA]</scope>
    <source>
        <strain evidence="1 2">NO2</strain>
    </source>
</reference>
<gene>
    <name evidence="1" type="ORF">GAGA_0193</name>
</gene>
<protein>
    <submittedName>
        <fullName evidence="1">Uncharacterized protein</fullName>
    </submittedName>
</protein>
<evidence type="ECO:0000313" key="1">
    <source>
        <dbReference type="EMBL" id="GAC03058.1"/>
    </source>
</evidence>
<dbReference type="Proteomes" id="UP000008372">
    <property type="component" value="Unassembled WGS sequence"/>
</dbReference>